<organism evidence="4 5">
    <name type="scientific">Lonchura striata</name>
    <name type="common">white-rumped munia</name>
    <dbReference type="NCBI Taxonomy" id="40157"/>
    <lineage>
        <taxon>Eukaryota</taxon>
        <taxon>Metazoa</taxon>
        <taxon>Chordata</taxon>
        <taxon>Craniata</taxon>
        <taxon>Vertebrata</taxon>
        <taxon>Euteleostomi</taxon>
        <taxon>Archelosauria</taxon>
        <taxon>Archosauria</taxon>
        <taxon>Dinosauria</taxon>
        <taxon>Saurischia</taxon>
        <taxon>Theropoda</taxon>
        <taxon>Coelurosauria</taxon>
        <taxon>Aves</taxon>
        <taxon>Neognathae</taxon>
        <taxon>Neoaves</taxon>
        <taxon>Telluraves</taxon>
        <taxon>Australaves</taxon>
        <taxon>Passeriformes</taxon>
        <taxon>Passeroidea</taxon>
        <taxon>Estrildidae</taxon>
        <taxon>Estrildinae</taxon>
        <taxon>Lonchura</taxon>
    </lineage>
</organism>
<evidence type="ECO:0000256" key="1">
    <source>
        <dbReference type="ARBA" id="ARBA00022737"/>
    </source>
</evidence>
<dbReference type="InterPro" id="IPR003123">
    <property type="entry name" value="VPS9"/>
</dbReference>
<proteinExistence type="predicted"/>
<dbReference type="InterPro" id="IPR051984">
    <property type="entry name" value="Alsin"/>
</dbReference>
<dbReference type="Pfam" id="PF25383">
    <property type="entry name" value="PH_alsin"/>
    <property type="match status" value="1"/>
</dbReference>
<evidence type="ECO:0000256" key="2">
    <source>
        <dbReference type="SAM" id="MobiDB-lite"/>
    </source>
</evidence>
<dbReference type="InterPro" id="IPR037191">
    <property type="entry name" value="VPS9_dom_sf"/>
</dbReference>
<dbReference type="PANTHER" id="PTHR46089">
    <property type="entry name" value="ALSIN HOMOLOG"/>
    <property type="match status" value="1"/>
</dbReference>
<dbReference type="Proteomes" id="UP000197619">
    <property type="component" value="Unassembled WGS sequence"/>
</dbReference>
<dbReference type="SUPFAM" id="SSF109993">
    <property type="entry name" value="VPS9 domain"/>
    <property type="match status" value="1"/>
</dbReference>
<dbReference type="GO" id="GO:0005085">
    <property type="term" value="F:guanyl-nucleotide exchange factor activity"/>
    <property type="evidence" value="ECO:0007669"/>
    <property type="project" value="TreeGrafter"/>
</dbReference>
<evidence type="ECO:0000313" key="5">
    <source>
        <dbReference type="Proteomes" id="UP000197619"/>
    </source>
</evidence>
<dbReference type="STRING" id="299123.ENSLSDP00000001589"/>
<evidence type="ECO:0000313" key="4">
    <source>
        <dbReference type="EMBL" id="OWK51919.1"/>
    </source>
</evidence>
<dbReference type="EMBL" id="MUZQ01000385">
    <property type="protein sequence ID" value="OWK51919.1"/>
    <property type="molecule type" value="Genomic_DNA"/>
</dbReference>
<dbReference type="SMART" id="SM00698">
    <property type="entry name" value="MORN"/>
    <property type="match status" value="7"/>
</dbReference>
<feature type="domain" description="VPS9" evidence="3">
    <location>
        <begin position="965"/>
        <end position="1101"/>
    </location>
</feature>
<dbReference type="InterPro" id="IPR057248">
    <property type="entry name" value="Alsin-like_PH"/>
</dbReference>
<dbReference type="GO" id="GO:0031410">
    <property type="term" value="C:cytoplasmic vesicle"/>
    <property type="evidence" value="ECO:0007669"/>
    <property type="project" value="TreeGrafter"/>
</dbReference>
<dbReference type="Gene3D" id="2.20.110.10">
    <property type="entry name" value="Histone H3 K4-specific methyltransferase SET7/9 N-terminal domain"/>
    <property type="match status" value="1"/>
</dbReference>
<dbReference type="GO" id="GO:0016197">
    <property type="term" value="P:endosomal transport"/>
    <property type="evidence" value="ECO:0007669"/>
    <property type="project" value="TreeGrafter"/>
</dbReference>
<gene>
    <name evidence="4" type="primary">ALS2CL</name>
    <name evidence="4" type="ORF">RLOC_00001941</name>
</gene>
<dbReference type="Pfam" id="PF02204">
    <property type="entry name" value="VPS9"/>
    <property type="match status" value="1"/>
</dbReference>
<evidence type="ECO:0000259" key="3">
    <source>
        <dbReference type="PROSITE" id="PS51205"/>
    </source>
</evidence>
<reference evidence="4 5" key="1">
    <citation type="submission" date="2017-05" db="EMBL/GenBank/DDBJ databases">
        <title>Genome of assembly of the Bengalese finch, Lonchura striata domestica.</title>
        <authorList>
            <person name="Colquitt B.M."/>
            <person name="Brainard M.S."/>
        </authorList>
    </citation>
    <scope>NUCLEOTIDE SEQUENCE [LARGE SCALE GENOMIC DNA]</scope>
    <source>
        <strain evidence="4">White83orange57</strain>
    </source>
</reference>
<dbReference type="GO" id="GO:0031267">
    <property type="term" value="F:small GTPase binding"/>
    <property type="evidence" value="ECO:0007669"/>
    <property type="project" value="TreeGrafter"/>
</dbReference>
<feature type="region of interest" description="Disordered" evidence="2">
    <location>
        <begin position="1"/>
        <end position="20"/>
    </location>
</feature>
<dbReference type="InterPro" id="IPR003409">
    <property type="entry name" value="MORN"/>
</dbReference>
<keyword evidence="5" id="KW-1185">Reference proteome</keyword>
<feature type="compositionally biased region" description="Polar residues" evidence="2">
    <location>
        <begin position="8"/>
        <end position="20"/>
    </location>
</feature>
<dbReference type="SUPFAM" id="SSF82185">
    <property type="entry name" value="Histone H3 K4-specific methyltransferase SET7/9 N-terminal domain"/>
    <property type="match status" value="2"/>
</dbReference>
<sequence>MWEGNMGGRNSSLGNTENSRISAPPGVFSSREFSCAASFQAMSAGGISGILGSLLQLEENFSSCLARIDALILKPLLQAEPQDPKEKENFQLLVLLNDRFQTLWNFTEENSRILRGKSQVENSGCIQDFYILWKGDLFLSLYIHEAWKLHKAVLKEFLRDFPSEKSLALALHSALHQPFQEHVRSSLRLLQQLHEQLQQGSERDVVAAVAQEFGKLESFIGQVLDEAGVTKELWKSLGYKFTDVLCVPERRLLEDSRNLPIASGTARSERLLLFDDVLGNSFQSFDLKLVWVDENCGEKSAPGLYSLRITTPEETFVLSTKDPQMKAVWRWKLAQAVRQALNGKRDFPLWGRGGEDSEAPSRRFFSYGFRRDGRLRGATYEGEWLWGKPHGKGTLKWRDGRNHVGDFQEGLEHGFGICLVPRRSEDRYDCYKCHWYQGKMRGYGICEYGNDLVYKGYFKDNVRQGFGILENFSAEHPFKYTGQWENDRKNGYGVWEDKERGERYIGMWLDDHRHGEGIVVTQSGLCYQRTFHADKMVGSGILLLEDGSVYEGNFTEDLTFVGKGKLSLPNGFVLQGTFGARGTHGRGTHGCGTHGISTHGISTHGISTHGQLGLKEFPVEKRWTGIFEQFLEFLHSGCKEEMEESFTGFHIQTSKELRKSQEYLFCQRGAEEVSWKIEEILEELVQHQEPESLQSYLEKALGCSLHPLGKLLGALSAAFQATYSGIGANRHLLPMAQEEVKFYSRKIWEFYQGLLRLALERKGRVAPEDADPRDSKDFLELQVSPGEFPGDLKIQAFPSEFAGDLLELQVFPRDSKDLLELQVLPGDSGNLELQVFPSEFPGDLLELQVSPSEFPGDLLELQVSPSEFPGDLLELQAFPSEFPADLLELQAFPSEFPGDLLELQVFPSEFPGSPGAPGFSHLGKGSSLVLPLILPGFYPELSMLYMLQHQREDELYCQGIVELSLFPDIQLLEFLDVQKHLWPLKDLTLTSNQAALPRLLSPGSTTVDPREKLEILRKTYEELERAVSRLPGAASRLPMDDLLPLLLFVVSRAKIQHLGAEIHLIRDLMDPTNQGGMLDFLLTALESCYEHIQRIRLHPKENSHSS</sequence>
<comment type="caution">
    <text evidence="4">The sequence shown here is derived from an EMBL/GenBank/DDBJ whole genome shotgun (WGS) entry which is preliminary data.</text>
</comment>
<protein>
    <submittedName>
        <fullName evidence="4">ALS2 C-terminal-like protein</fullName>
    </submittedName>
</protein>
<dbReference type="PROSITE" id="PS51205">
    <property type="entry name" value="VPS9"/>
    <property type="match status" value="1"/>
</dbReference>
<dbReference type="AlphaFoldDB" id="A0A218UDW6"/>
<accession>A0A218UDW6</accession>
<dbReference type="PANTHER" id="PTHR46089:SF1">
    <property type="entry name" value="ALS2 C-TERMINAL-LIKE PROTEIN"/>
    <property type="match status" value="1"/>
</dbReference>
<name>A0A218UDW6_9PASE</name>
<keyword evidence="1" id="KW-0677">Repeat</keyword>
<dbReference type="Gene3D" id="1.20.1050.80">
    <property type="entry name" value="VPS9 domain"/>
    <property type="match status" value="1"/>
</dbReference>
<dbReference type="Pfam" id="PF02493">
    <property type="entry name" value="MORN"/>
    <property type="match status" value="7"/>
</dbReference>